<evidence type="ECO:0000259" key="1">
    <source>
        <dbReference type="Pfam" id="PF06276"/>
    </source>
</evidence>
<name>A0A6S7BYH3_9BURK</name>
<proteinExistence type="predicted"/>
<evidence type="ECO:0000313" key="3">
    <source>
        <dbReference type="Proteomes" id="UP000494111"/>
    </source>
</evidence>
<dbReference type="RefSeq" id="WP_175195045.1">
    <property type="nucleotide sequence ID" value="NZ_CADIJO010000023.1"/>
</dbReference>
<organism evidence="2 3">
    <name type="scientific">Achromobacter deleyi</name>
    <dbReference type="NCBI Taxonomy" id="1353891"/>
    <lineage>
        <taxon>Bacteria</taxon>
        <taxon>Pseudomonadati</taxon>
        <taxon>Pseudomonadota</taxon>
        <taxon>Betaproteobacteria</taxon>
        <taxon>Burkholderiales</taxon>
        <taxon>Alcaligenaceae</taxon>
        <taxon>Achromobacter</taxon>
    </lineage>
</organism>
<sequence>MIAFLQPYFREEWRVYAESVQLAPSRAGERSAGALLQDAGWLGEALARHRRHWSDADPRAVASAWAMRYLWALLPPVVAAASGACRPLPMAADAMRLELDDTGAPVRFLIADLGDAKDGGPASTAGSIGTRRAEAPVHAPSDVWHRYGPLVWDHLRLLADALFQASRLPRKTVWGGAVRYLEAVLKAMETHGAAPHAAQDRQQLLHESTWGPACQERDNPLCLPPRISRGDGPAVTLHRECCLYHLLPTAQYCAACPLAPQHRAPPRQPQSQATT</sequence>
<evidence type="ECO:0000313" key="2">
    <source>
        <dbReference type="EMBL" id="CAB3732896.1"/>
    </source>
</evidence>
<protein>
    <recommendedName>
        <fullName evidence="1">Aerobactin siderophore biosynthesis IucA/IucC-like C-terminal domain-containing protein</fullName>
    </recommendedName>
</protein>
<dbReference type="Pfam" id="PF06276">
    <property type="entry name" value="FhuF"/>
    <property type="match status" value="1"/>
</dbReference>
<accession>A0A6S7BYH3</accession>
<feature type="domain" description="Aerobactin siderophore biosynthesis IucA/IucC-like C-terminal" evidence="1">
    <location>
        <begin position="63"/>
        <end position="221"/>
    </location>
</feature>
<dbReference type="EMBL" id="CADIJO010000023">
    <property type="protein sequence ID" value="CAB3732896.1"/>
    <property type="molecule type" value="Genomic_DNA"/>
</dbReference>
<dbReference type="GO" id="GO:0003824">
    <property type="term" value="F:catalytic activity"/>
    <property type="evidence" value="ECO:0007669"/>
    <property type="project" value="UniProtKB-ARBA"/>
</dbReference>
<gene>
    <name evidence="2" type="ORF">LMG3458_05009</name>
</gene>
<dbReference type="InterPro" id="IPR008090">
    <property type="entry name" value="Fe_iron_reduct"/>
</dbReference>
<reference evidence="2 3" key="1">
    <citation type="submission" date="2020-04" db="EMBL/GenBank/DDBJ databases">
        <authorList>
            <person name="De Canck E."/>
        </authorList>
    </citation>
    <scope>NUCLEOTIDE SEQUENCE [LARGE SCALE GENOMIC DNA]</scope>
    <source>
        <strain evidence="2 3">LMG 3458</strain>
    </source>
</reference>
<dbReference type="NCBIfam" id="TIGR03951">
    <property type="entry name" value="Fe_III_red_FhuF"/>
    <property type="match status" value="1"/>
</dbReference>
<dbReference type="Proteomes" id="UP000494111">
    <property type="component" value="Unassembled WGS sequence"/>
</dbReference>
<dbReference type="AlphaFoldDB" id="A0A6S7BYH3"/>
<dbReference type="InterPro" id="IPR022770">
    <property type="entry name" value="IucA/IucC-like_C"/>
</dbReference>